<evidence type="ECO:0000256" key="1">
    <source>
        <dbReference type="SAM" id="Phobius"/>
    </source>
</evidence>
<comment type="caution">
    <text evidence="2">The sequence shown here is derived from an EMBL/GenBank/DDBJ whole genome shotgun (WGS) entry which is preliminary data.</text>
</comment>
<dbReference type="STRING" id="1263868.RESH_03487"/>
<organism evidence="2 3">
    <name type="scientific">Rhodopirellula europaea SH398</name>
    <dbReference type="NCBI Taxonomy" id="1263868"/>
    <lineage>
        <taxon>Bacteria</taxon>
        <taxon>Pseudomonadati</taxon>
        <taxon>Planctomycetota</taxon>
        <taxon>Planctomycetia</taxon>
        <taxon>Pirellulales</taxon>
        <taxon>Pirellulaceae</taxon>
        <taxon>Rhodopirellula</taxon>
    </lineage>
</organism>
<evidence type="ECO:0000313" key="2">
    <source>
        <dbReference type="EMBL" id="EMI25866.1"/>
    </source>
</evidence>
<protein>
    <submittedName>
        <fullName evidence="2">Uncharacterized protein</fullName>
    </submittedName>
</protein>
<gene>
    <name evidence="2" type="ORF">RESH_03487</name>
</gene>
<dbReference type="PATRIC" id="fig|1263868.3.peg.3761"/>
<reference evidence="2 3" key="1">
    <citation type="journal article" date="2013" name="Mar. Genomics">
        <title>Expression of sulfatases in Rhodopirellula baltica and the diversity of sulfatases in the genus Rhodopirellula.</title>
        <authorList>
            <person name="Wegner C.E."/>
            <person name="Richter-Heitmann T."/>
            <person name="Klindworth A."/>
            <person name="Klockow C."/>
            <person name="Richter M."/>
            <person name="Achstetter T."/>
            <person name="Glockner F.O."/>
            <person name="Harder J."/>
        </authorList>
    </citation>
    <scope>NUCLEOTIDE SEQUENCE [LARGE SCALE GENOMIC DNA]</scope>
    <source>
        <strain evidence="2 3">SH398</strain>
    </source>
</reference>
<keyword evidence="1" id="KW-0812">Transmembrane</keyword>
<dbReference type="Proteomes" id="UP000011996">
    <property type="component" value="Unassembled WGS sequence"/>
</dbReference>
<name>M5S337_9BACT</name>
<accession>M5S337</accession>
<dbReference type="AlphaFoldDB" id="M5S337"/>
<feature type="transmembrane region" description="Helical" evidence="1">
    <location>
        <begin position="12"/>
        <end position="32"/>
    </location>
</feature>
<dbReference type="EMBL" id="ANOF01000111">
    <property type="protein sequence ID" value="EMI25866.1"/>
    <property type="molecule type" value="Genomic_DNA"/>
</dbReference>
<evidence type="ECO:0000313" key="3">
    <source>
        <dbReference type="Proteomes" id="UP000011996"/>
    </source>
</evidence>
<sequence length="67" mass="7656">MLYFRALPTNKPILFGVHAFVFLCLGTIWFHLFGKPALSNWKGAASRTVLERERRQFQDESGAVEAD</sequence>
<dbReference type="RefSeq" id="WP_008668105.1">
    <property type="nucleotide sequence ID" value="NZ_ANOF01000111.1"/>
</dbReference>
<keyword evidence="1" id="KW-1133">Transmembrane helix</keyword>
<keyword evidence="1" id="KW-0472">Membrane</keyword>
<proteinExistence type="predicted"/>